<reference evidence="1" key="1">
    <citation type="submission" date="2019-03" db="EMBL/GenBank/DDBJ databases">
        <title>Lake Tanganyika Metagenome-Assembled Genomes (MAGs).</title>
        <authorList>
            <person name="Tran P."/>
        </authorList>
    </citation>
    <scope>NUCLEOTIDE SEQUENCE</scope>
    <source>
        <strain evidence="1">K_DeepCast_65m_m2_066</strain>
    </source>
</reference>
<dbReference type="PANTHER" id="PTHR43881:SF1">
    <property type="entry name" value="GAMMA-GLUTAMYLTRANSPEPTIDASE (AFU_ORTHOLOGUE AFUA_4G13580)"/>
    <property type="match status" value="1"/>
</dbReference>
<dbReference type="EMBL" id="VGLS01000434">
    <property type="protein sequence ID" value="MBM3224906.1"/>
    <property type="molecule type" value="Genomic_DNA"/>
</dbReference>
<name>A0A937W4D5_UNCTE</name>
<dbReference type="InterPro" id="IPR052896">
    <property type="entry name" value="GGT-like_enzyme"/>
</dbReference>
<dbReference type="Pfam" id="PF01019">
    <property type="entry name" value="G_glu_transpept"/>
    <property type="match status" value="1"/>
</dbReference>
<protein>
    <recommendedName>
        <fullName evidence="3">Gamma-glutamyltransferase</fullName>
    </recommendedName>
</protein>
<dbReference type="Proteomes" id="UP000712673">
    <property type="component" value="Unassembled WGS sequence"/>
</dbReference>
<dbReference type="PRINTS" id="PR01210">
    <property type="entry name" value="GGTRANSPTASE"/>
</dbReference>
<accession>A0A937W4D5</accession>
<sequence>MAIQHDQEHTDVVRGATGRPVVRGAHGIVASGHYLTSMAGMRMLLSGGNAFDAAAAMGFAAAVIEPTASYSLATEGVGMLYHAASGTMQALSGQGVAPQAATVEAFRARGLTKIPTGPGDQAHLSFTVPGIVDGYITLLATYGTKTLGEVLEPAIDHAQHGFPMYEYMHRILRIPQTIEQFQRYPAGGADVFYPGGQVPAVGSLFVQPQLAQTLRLMADAERTAPGPRRAGLQAARQMFYEGEIAHRIAAFSEQVGGLLRLEDLQRYHARLEEPIRTTFAGYEICTQSTWTQAAV</sequence>
<comment type="caution">
    <text evidence="1">The sequence shown here is derived from an EMBL/GenBank/DDBJ whole genome shotgun (WGS) entry which is preliminary data.</text>
</comment>
<organism evidence="1 2">
    <name type="scientific">Tectimicrobiota bacterium</name>
    <dbReference type="NCBI Taxonomy" id="2528274"/>
    <lineage>
        <taxon>Bacteria</taxon>
        <taxon>Pseudomonadati</taxon>
        <taxon>Nitrospinota/Tectimicrobiota group</taxon>
        <taxon>Candidatus Tectimicrobiota</taxon>
    </lineage>
</organism>
<evidence type="ECO:0000313" key="2">
    <source>
        <dbReference type="Proteomes" id="UP000712673"/>
    </source>
</evidence>
<dbReference type="InterPro" id="IPR029055">
    <property type="entry name" value="Ntn_hydrolases_N"/>
</dbReference>
<gene>
    <name evidence="1" type="ORF">FJZ47_14035</name>
</gene>
<dbReference type="PANTHER" id="PTHR43881">
    <property type="entry name" value="GAMMA-GLUTAMYLTRANSPEPTIDASE (AFU_ORTHOLOGUE AFUA_4G13580)"/>
    <property type="match status" value="1"/>
</dbReference>
<dbReference type="AlphaFoldDB" id="A0A937W4D5"/>
<feature type="non-terminal residue" evidence="1">
    <location>
        <position position="295"/>
    </location>
</feature>
<evidence type="ECO:0008006" key="3">
    <source>
        <dbReference type="Google" id="ProtNLM"/>
    </source>
</evidence>
<proteinExistence type="predicted"/>
<dbReference type="SUPFAM" id="SSF56235">
    <property type="entry name" value="N-terminal nucleophile aminohydrolases (Ntn hydrolases)"/>
    <property type="match status" value="1"/>
</dbReference>
<evidence type="ECO:0000313" key="1">
    <source>
        <dbReference type="EMBL" id="MBM3224906.1"/>
    </source>
</evidence>